<dbReference type="InterPro" id="IPR006016">
    <property type="entry name" value="UspA"/>
</dbReference>
<evidence type="ECO:0000313" key="4">
    <source>
        <dbReference type="Proteomes" id="UP000282574"/>
    </source>
</evidence>
<dbReference type="Proteomes" id="UP000282574">
    <property type="component" value="Unassembled WGS sequence"/>
</dbReference>
<evidence type="ECO:0000256" key="1">
    <source>
        <dbReference type="ARBA" id="ARBA00008791"/>
    </source>
</evidence>
<reference evidence="3 4" key="1">
    <citation type="journal article" date="2019" name="Genome Biol. Evol.">
        <title>Day and night: Metabolic profiles and evolutionary relationships of six axenic non-marine cyanobacteria.</title>
        <authorList>
            <person name="Will S.E."/>
            <person name="Henke P."/>
            <person name="Boedeker C."/>
            <person name="Huang S."/>
            <person name="Brinkmann H."/>
            <person name="Rohde M."/>
            <person name="Jarek M."/>
            <person name="Friedl T."/>
            <person name="Seufert S."/>
            <person name="Schumacher M."/>
            <person name="Overmann J."/>
            <person name="Neumann-Schaal M."/>
            <person name="Petersen J."/>
        </authorList>
    </citation>
    <scope>NUCLEOTIDE SEQUENCE [LARGE SCALE GENOMIC DNA]</scope>
    <source>
        <strain evidence="3 4">SAG 39.79</strain>
    </source>
</reference>
<dbReference type="AlphaFoldDB" id="A0AB37UT43"/>
<dbReference type="Pfam" id="PF00582">
    <property type="entry name" value="Usp"/>
    <property type="match status" value="1"/>
</dbReference>
<comment type="caution">
    <text evidence="3">The sequence shown here is derived from an EMBL/GenBank/DDBJ whole genome shotgun (WGS) entry which is preliminary data.</text>
</comment>
<dbReference type="Gene3D" id="3.40.50.620">
    <property type="entry name" value="HUPs"/>
    <property type="match status" value="1"/>
</dbReference>
<dbReference type="InterPro" id="IPR006015">
    <property type="entry name" value="Universal_stress_UspA"/>
</dbReference>
<dbReference type="InterPro" id="IPR014729">
    <property type="entry name" value="Rossmann-like_a/b/a_fold"/>
</dbReference>
<dbReference type="CDD" id="cd00293">
    <property type="entry name" value="USP-like"/>
    <property type="match status" value="1"/>
</dbReference>
<keyword evidence="4" id="KW-1185">Reference proteome</keyword>
<dbReference type="PANTHER" id="PTHR46268">
    <property type="entry name" value="STRESS RESPONSE PROTEIN NHAX"/>
    <property type="match status" value="1"/>
</dbReference>
<gene>
    <name evidence="3" type="ORF">DSM107010_02060</name>
</gene>
<accession>A0AB37UT43</accession>
<sequence length="178" mass="19608">MDALVVAFAFPETQSETEEVFMFDKIIAATDSSKASKRVFEKALNLAKLTGASLMVLHVLCPDEEGCPDPLDPLEVYYPGKDKEAAERYQKKWEKFSQQGLEMVQSFVAKATAAGVSAECNQISGEPGQTICEIAHTWKADLIVIGRRRWLSGLERLVLGSVSNYVLHHASCSVLTVQ</sequence>
<feature type="domain" description="UspA" evidence="2">
    <location>
        <begin position="22"/>
        <end position="177"/>
    </location>
</feature>
<evidence type="ECO:0000313" key="3">
    <source>
        <dbReference type="EMBL" id="RUT14660.1"/>
    </source>
</evidence>
<dbReference type="PANTHER" id="PTHR46268:SF8">
    <property type="entry name" value="UNIVERSAL STRESS PROTEIN SLL1388"/>
    <property type="match status" value="1"/>
</dbReference>
<evidence type="ECO:0000259" key="2">
    <source>
        <dbReference type="Pfam" id="PF00582"/>
    </source>
</evidence>
<comment type="similarity">
    <text evidence="1">Belongs to the universal stress protein A family.</text>
</comment>
<dbReference type="PRINTS" id="PR01438">
    <property type="entry name" value="UNVRSLSTRESS"/>
</dbReference>
<dbReference type="SUPFAM" id="SSF52402">
    <property type="entry name" value="Adenine nucleotide alpha hydrolases-like"/>
    <property type="match status" value="1"/>
</dbReference>
<protein>
    <recommendedName>
        <fullName evidence="2">UspA domain-containing protein</fullName>
    </recommendedName>
</protein>
<proteinExistence type="inferred from homology"/>
<dbReference type="EMBL" id="RSCK01000001">
    <property type="protein sequence ID" value="RUT14660.1"/>
    <property type="molecule type" value="Genomic_DNA"/>
</dbReference>
<organism evidence="3 4">
    <name type="scientific">Chroococcidiopsis cubana SAG 39.79</name>
    <dbReference type="NCBI Taxonomy" id="388085"/>
    <lineage>
        <taxon>Bacteria</taxon>
        <taxon>Bacillati</taxon>
        <taxon>Cyanobacteriota</taxon>
        <taxon>Cyanophyceae</taxon>
        <taxon>Chroococcidiopsidales</taxon>
        <taxon>Chroococcidiopsidaceae</taxon>
        <taxon>Chroococcidiopsis</taxon>
    </lineage>
</organism>
<name>A0AB37UT43_9CYAN</name>